<organism evidence="4 5">
    <name type="scientific">Nocardioides bigeumensis</name>
    <dbReference type="NCBI Taxonomy" id="433657"/>
    <lineage>
        <taxon>Bacteria</taxon>
        <taxon>Bacillati</taxon>
        <taxon>Actinomycetota</taxon>
        <taxon>Actinomycetes</taxon>
        <taxon>Propionibacteriales</taxon>
        <taxon>Nocardioidaceae</taxon>
        <taxon>Nocardioides</taxon>
    </lineage>
</organism>
<feature type="transmembrane region" description="Helical" evidence="2">
    <location>
        <begin position="99"/>
        <end position="126"/>
    </location>
</feature>
<keyword evidence="2" id="KW-1133">Transmembrane helix</keyword>
<reference evidence="4 5" key="1">
    <citation type="journal article" date="2019" name="Int. J. Syst. Evol. Microbiol.">
        <title>The Global Catalogue of Microorganisms (GCM) 10K type strain sequencing project: providing services to taxonomists for standard genome sequencing and annotation.</title>
        <authorList>
            <consortium name="The Broad Institute Genomics Platform"/>
            <consortium name="The Broad Institute Genome Sequencing Center for Infectious Disease"/>
            <person name="Wu L."/>
            <person name="Ma J."/>
        </authorList>
    </citation>
    <scope>NUCLEOTIDE SEQUENCE [LARGE SCALE GENOMIC DNA]</scope>
    <source>
        <strain evidence="4 5">JCM 16021</strain>
    </source>
</reference>
<keyword evidence="5" id="KW-1185">Reference proteome</keyword>
<dbReference type="EMBL" id="BAAAQQ010000014">
    <property type="protein sequence ID" value="GAA2134306.1"/>
    <property type="molecule type" value="Genomic_DNA"/>
</dbReference>
<accession>A0ABN2YZ62</accession>
<evidence type="ECO:0000256" key="1">
    <source>
        <dbReference type="SAM" id="MobiDB-lite"/>
    </source>
</evidence>
<name>A0ABN2YZ62_9ACTN</name>
<protein>
    <recommendedName>
        <fullName evidence="3">DUF1707 domain-containing protein</fullName>
    </recommendedName>
</protein>
<evidence type="ECO:0000313" key="5">
    <source>
        <dbReference type="Proteomes" id="UP001500575"/>
    </source>
</evidence>
<gene>
    <name evidence="4" type="ORF">GCM10009843_40630</name>
</gene>
<feature type="region of interest" description="Disordered" evidence="1">
    <location>
        <begin position="51"/>
        <end position="84"/>
    </location>
</feature>
<dbReference type="Pfam" id="PF08044">
    <property type="entry name" value="DUF1707"/>
    <property type="match status" value="1"/>
</dbReference>
<dbReference type="Proteomes" id="UP001500575">
    <property type="component" value="Unassembled WGS sequence"/>
</dbReference>
<sequence length="155" mass="16992">MNDELRLSDAERDAASQALGEHFALGRLDADEHAERHERIWRAKTRGDIPPVFADLPGGSPLHPARHEPRRPAPAGQPWVAPPPYPRPRRMGVPLPIKVVFGLVLAVLVVTHWPLILIALGVVWLFSHKGSRRRSGYGYGPGPHGGCGQRGPVRA</sequence>
<evidence type="ECO:0000259" key="3">
    <source>
        <dbReference type="Pfam" id="PF08044"/>
    </source>
</evidence>
<dbReference type="InterPro" id="IPR012551">
    <property type="entry name" value="DUF1707_SHOCT-like"/>
</dbReference>
<feature type="domain" description="DUF1707" evidence="3">
    <location>
        <begin position="5"/>
        <end position="57"/>
    </location>
</feature>
<feature type="compositionally biased region" description="Gly residues" evidence="1">
    <location>
        <begin position="137"/>
        <end position="149"/>
    </location>
</feature>
<keyword evidence="2" id="KW-0472">Membrane</keyword>
<feature type="region of interest" description="Disordered" evidence="1">
    <location>
        <begin position="133"/>
        <end position="155"/>
    </location>
</feature>
<evidence type="ECO:0000256" key="2">
    <source>
        <dbReference type="SAM" id="Phobius"/>
    </source>
</evidence>
<proteinExistence type="predicted"/>
<evidence type="ECO:0000313" key="4">
    <source>
        <dbReference type="EMBL" id="GAA2134306.1"/>
    </source>
</evidence>
<dbReference type="RefSeq" id="WP_344305690.1">
    <property type="nucleotide sequence ID" value="NZ_BAAAQQ010000014.1"/>
</dbReference>
<keyword evidence="2" id="KW-0812">Transmembrane</keyword>
<comment type="caution">
    <text evidence="4">The sequence shown here is derived from an EMBL/GenBank/DDBJ whole genome shotgun (WGS) entry which is preliminary data.</text>
</comment>